<dbReference type="CDD" id="cd18808">
    <property type="entry name" value="SF1_C_Upf1"/>
    <property type="match status" value="1"/>
</dbReference>
<dbReference type="InterPro" id="IPR041677">
    <property type="entry name" value="DNA2/NAM7_AAA_11"/>
</dbReference>
<dbReference type="Gene3D" id="3.40.50.300">
    <property type="entry name" value="P-loop containing nucleotide triphosphate hydrolases"/>
    <property type="match status" value="2"/>
</dbReference>
<dbReference type="SMART" id="SM00382">
    <property type="entry name" value="AAA"/>
    <property type="match status" value="1"/>
</dbReference>
<dbReference type="InterPro" id="IPR047187">
    <property type="entry name" value="SF1_C_Upf1"/>
</dbReference>
<dbReference type="RefSeq" id="WP_323280639.1">
    <property type="nucleotide sequence ID" value="NZ_JAYGGQ010000017.1"/>
</dbReference>
<keyword evidence="2" id="KW-0547">Nucleotide-binding</keyword>
<dbReference type="InterPro" id="IPR000719">
    <property type="entry name" value="Prot_kinase_dom"/>
</dbReference>
<keyword evidence="5" id="KW-0067">ATP-binding</keyword>
<name>A0ABU5TAM1_9MICC</name>
<dbReference type="InterPro" id="IPR008271">
    <property type="entry name" value="Ser/Thr_kinase_AS"/>
</dbReference>
<evidence type="ECO:0000256" key="5">
    <source>
        <dbReference type="ARBA" id="ARBA00022840"/>
    </source>
</evidence>
<keyword evidence="4" id="KW-0347">Helicase</keyword>
<protein>
    <submittedName>
        <fullName evidence="7">AAA domain-containing protein</fullName>
    </submittedName>
</protein>
<proteinExistence type="inferred from homology"/>
<keyword evidence="3" id="KW-0378">Hydrolase</keyword>
<dbReference type="CDD" id="cd14014">
    <property type="entry name" value="STKc_PknB_like"/>
    <property type="match status" value="1"/>
</dbReference>
<comment type="similarity">
    <text evidence="1">Belongs to the DNA2/NAM7 helicase family.</text>
</comment>
<dbReference type="InterPro" id="IPR011009">
    <property type="entry name" value="Kinase-like_dom_sf"/>
</dbReference>
<reference evidence="7 8" key="1">
    <citation type="submission" date="2023-12" db="EMBL/GenBank/DDBJ databases">
        <title>Sinomonas terricola sp. nov, isolated from litchi orchard soil in Guangdong, PR China.</title>
        <authorList>
            <person name="Jiaxin W."/>
            <person name="Yang Z."/>
            <person name="Honghui Z."/>
        </authorList>
    </citation>
    <scope>NUCLEOTIDE SEQUENCE [LARGE SCALE GENOMIC DNA]</scope>
    <source>
        <strain evidence="7 8">JGH33</strain>
    </source>
</reference>
<dbReference type="Pfam" id="PF00069">
    <property type="entry name" value="Pkinase"/>
    <property type="match status" value="1"/>
</dbReference>
<dbReference type="EMBL" id="JAYGGQ010000017">
    <property type="protein sequence ID" value="MEA5456737.1"/>
    <property type="molecule type" value="Genomic_DNA"/>
</dbReference>
<dbReference type="SUPFAM" id="SSF56112">
    <property type="entry name" value="Protein kinase-like (PK-like)"/>
    <property type="match status" value="1"/>
</dbReference>
<evidence type="ECO:0000256" key="1">
    <source>
        <dbReference type="ARBA" id="ARBA00007913"/>
    </source>
</evidence>
<dbReference type="Proteomes" id="UP001304769">
    <property type="component" value="Unassembled WGS sequence"/>
</dbReference>
<sequence length="1138" mass="126481">MPDVVGDHFMLLNVVERRGGTFSVVRKAVDDRDGSFVAVKLLLSGHSDDVTRKVFNNEAKTLKSLSHPHIVRCRWAGTDESENYVLVLDWVERNLDDLLKVSGPWESWDRLAADIALPLVDALAYTHLKQIEHRDIKPQNVLVTDAGVPLLADFGIAKIRGEEQTTLQTVAGWHSKPYAPPELNADVRYVRDVYSMGVLLIQCMTKEQLKDLAGVERALESIPVPPDVRRLLGSCIATQADDRPKNASDLLSALKAIQQRRQAQQQVARNPIWLRLTRSAIRSLGGSDDSRREAIGKIQADLSGDVYASFFNDQASGQLQRDSIRVDGSAWSFTLKSDESGATVIRAAELDFERLENHRRRALLLPQVFDWTFAQPANPALALAGVATLIDAIDAFYEAKNQAEEAGEDERDGDELFDTWRRVLNAREELARGEKKPLPYKKVQARGREATFTLESAVDHDLVGTEWRVRDQVTDRKFAWGEVIDHDVDRVVILSARRWEGLPDRAVLDPHLGPDEAALNRQRQAVDDVQRDKSARPDLRELLLDPGRNTEPKAISISKWNRELDDRKREAIETALGSPDIYVVQGPPGTGKTSFIAELVEQTLSADPEARVLIASQTNVAVDNALQRLADGGQAGMVRLASADPNRVDESVRHLLLDAQMKRWAREVRKNAESHMGARATEAGLAPSHLRAALALQQLSATLSQLDYLQTVRPEDEDEQRSDLATSLTESTISTSVQEKVDSLADWRDELLAEAQSELGSDLTLSADMSARDALNAVEALIGESADAQQLLTRLRLQGEWLQRISSDAGLANTFLDQTSVIAGTCVGYLRHPAVRHLEIDLCIVDEASRATLTEALVPVSQAKRWVVVGDTNQLPPIDEELLRNKELMSDHQLHPGDVKETLFQRLTDRLPEHSQVMLNQQYRMIRPIGDMISTCFYGEELRSPNDGGLEGYPLGYGKPVLWLDTSAHGEDRREAAPHGKGKSFANRAEARIVIDRLKVLNGSIDKEVVQLPKSSEQLDVLVIAPYVAQVADLKQQLAPLRDRLRHLSITVMSVDAVQGRESDVAIFSVTRSNARAELGFIGPDYWRRINVALSRARFGLTIVGDAGFIRGTTGALKKVLTYIDTHPDDCELRTAER</sequence>
<dbReference type="SMART" id="SM00220">
    <property type="entry name" value="S_TKc"/>
    <property type="match status" value="1"/>
</dbReference>
<dbReference type="Pfam" id="PF13087">
    <property type="entry name" value="AAA_12"/>
    <property type="match status" value="1"/>
</dbReference>
<evidence type="ECO:0000256" key="3">
    <source>
        <dbReference type="ARBA" id="ARBA00022801"/>
    </source>
</evidence>
<evidence type="ECO:0000256" key="2">
    <source>
        <dbReference type="ARBA" id="ARBA00022741"/>
    </source>
</evidence>
<organism evidence="7 8">
    <name type="scientific">Sinomonas terricola</name>
    <dbReference type="NCBI Taxonomy" id="3110330"/>
    <lineage>
        <taxon>Bacteria</taxon>
        <taxon>Bacillati</taxon>
        <taxon>Actinomycetota</taxon>
        <taxon>Actinomycetes</taxon>
        <taxon>Micrococcales</taxon>
        <taxon>Micrococcaceae</taxon>
        <taxon>Sinomonas</taxon>
    </lineage>
</organism>
<accession>A0ABU5TAM1</accession>
<dbReference type="Gene3D" id="1.10.510.10">
    <property type="entry name" value="Transferase(Phosphotransferase) domain 1"/>
    <property type="match status" value="1"/>
</dbReference>
<evidence type="ECO:0000259" key="6">
    <source>
        <dbReference type="PROSITE" id="PS50011"/>
    </source>
</evidence>
<gene>
    <name evidence="7" type="ORF">SPF06_18595</name>
</gene>
<dbReference type="InterPro" id="IPR027417">
    <property type="entry name" value="P-loop_NTPase"/>
</dbReference>
<dbReference type="PANTHER" id="PTHR43788">
    <property type="entry name" value="DNA2/NAM7 HELICASE FAMILY MEMBER"/>
    <property type="match status" value="1"/>
</dbReference>
<evidence type="ECO:0000256" key="4">
    <source>
        <dbReference type="ARBA" id="ARBA00022806"/>
    </source>
</evidence>
<dbReference type="InterPro" id="IPR041679">
    <property type="entry name" value="DNA2/NAM7-like_C"/>
</dbReference>
<evidence type="ECO:0000313" key="8">
    <source>
        <dbReference type="Proteomes" id="UP001304769"/>
    </source>
</evidence>
<feature type="domain" description="Protein kinase" evidence="6">
    <location>
        <begin position="11"/>
        <end position="257"/>
    </location>
</feature>
<dbReference type="PANTHER" id="PTHR43788:SF8">
    <property type="entry name" value="DNA-BINDING PROTEIN SMUBP-2"/>
    <property type="match status" value="1"/>
</dbReference>
<keyword evidence="8" id="KW-1185">Reference proteome</keyword>
<comment type="caution">
    <text evidence="7">The sequence shown here is derived from an EMBL/GenBank/DDBJ whole genome shotgun (WGS) entry which is preliminary data.</text>
</comment>
<evidence type="ECO:0000313" key="7">
    <source>
        <dbReference type="EMBL" id="MEA5456737.1"/>
    </source>
</evidence>
<dbReference type="PROSITE" id="PS50011">
    <property type="entry name" value="PROTEIN_KINASE_DOM"/>
    <property type="match status" value="1"/>
</dbReference>
<dbReference type="PROSITE" id="PS00108">
    <property type="entry name" value="PROTEIN_KINASE_ST"/>
    <property type="match status" value="1"/>
</dbReference>
<dbReference type="SUPFAM" id="SSF52540">
    <property type="entry name" value="P-loop containing nucleoside triphosphate hydrolases"/>
    <property type="match status" value="1"/>
</dbReference>
<dbReference type="Pfam" id="PF13086">
    <property type="entry name" value="AAA_11"/>
    <property type="match status" value="1"/>
</dbReference>
<dbReference type="InterPro" id="IPR003593">
    <property type="entry name" value="AAA+_ATPase"/>
</dbReference>
<dbReference type="InterPro" id="IPR050534">
    <property type="entry name" value="Coronavir_polyprotein_1ab"/>
</dbReference>